<protein>
    <submittedName>
        <fullName evidence="2">Uncharacterized protein MANES_02G099500</fullName>
    </submittedName>
</protein>
<feature type="region of interest" description="Disordered" evidence="1">
    <location>
        <begin position="1"/>
        <end position="26"/>
    </location>
</feature>
<feature type="compositionally biased region" description="Basic residues" evidence="1">
    <location>
        <begin position="1"/>
        <end position="12"/>
    </location>
</feature>
<name>A0A2P2MJ60_RHIMU</name>
<evidence type="ECO:0000256" key="1">
    <source>
        <dbReference type="SAM" id="MobiDB-lite"/>
    </source>
</evidence>
<organism evidence="2">
    <name type="scientific">Rhizophora mucronata</name>
    <name type="common">Asiatic mangrove</name>
    <dbReference type="NCBI Taxonomy" id="61149"/>
    <lineage>
        <taxon>Eukaryota</taxon>
        <taxon>Viridiplantae</taxon>
        <taxon>Streptophyta</taxon>
        <taxon>Embryophyta</taxon>
        <taxon>Tracheophyta</taxon>
        <taxon>Spermatophyta</taxon>
        <taxon>Magnoliopsida</taxon>
        <taxon>eudicotyledons</taxon>
        <taxon>Gunneridae</taxon>
        <taxon>Pentapetalae</taxon>
        <taxon>rosids</taxon>
        <taxon>fabids</taxon>
        <taxon>Malpighiales</taxon>
        <taxon>Rhizophoraceae</taxon>
        <taxon>Rhizophora</taxon>
    </lineage>
</organism>
<reference evidence="2" key="1">
    <citation type="submission" date="2018-02" db="EMBL/GenBank/DDBJ databases">
        <title>Rhizophora mucronata_Transcriptome.</title>
        <authorList>
            <person name="Meera S.P."/>
            <person name="Sreeshan A."/>
            <person name="Augustine A."/>
        </authorList>
    </citation>
    <scope>NUCLEOTIDE SEQUENCE</scope>
    <source>
        <tissue evidence="2">Leaf</tissue>
    </source>
</reference>
<dbReference type="EMBL" id="GGEC01049794">
    <property type="protein sequence ID" value="MBX30278.1"/>
    <property type="molecule type" value="Transcribed_RNA"/>
</dbReference>
<evidence type="ECO:0000313" key="2">
    <source>
        <dbReference type="EMBL" id="MBX30278.1"/>
    </source>
</evidence>
<dbReference type="AlphaFoldDB" id="A0A2P2MJ60"/>
<accession>A0A2P2MJ60</accession>
<proteinExistence type="predicted"/>
<sequence length="103" mass="11435">MPLLKGRRRNRLLRPPPVVEVGPSSHDGAAIAGFKRPHNGEPVRWAPRLSVTPVGSGSSRVDFCPNIDPLVALLSQMNCILTTTAKCWRCEGKRRRWARPSQV</sequence>